<accession>A0A2H0YLY7</accession>
<protein>
    <recommendedName>
        <fullName evidence="4">Type 4a pilus biogenesis protein PilO</fullName>
    </recommendedName>
</protein>
<organism evidence="2 3">
    <name type="scientific">Candidatus Nealsonbacteria bacterium CG08_land_8_20_14_0_20_38_20</name>
    <dbReference type="NCBI Taxonomy" id="1974705"/>
    <lineage>
        <taxon>Bacteria</taxon>
        <taxon>Candidatus Nealsoniibacteriota</taxon>
    </lineage>
</organism>
<dbReference type="EMBL" id="PEYD01000030">
    <property type="protein sequence ID" value="PIS39508.1"/>
    <property type="molecule type" value="Genomic_DNA"/>
</dbReference>
<dbReference type="Gene3D" id="3.30.70.60">
    <property type="match status" value="1"/>
</dbReference>
<keyword evidence="1" id="KW-1133">Transmembrane helix</keyword>
<feature type="transmembrane region" description="Helical" evidence="1">
    <location>
        <begin position="6"/>
        <end position="23"/>
    </location>
</feature>
<dbReference type="GO" id="GO:0043107">
    <property type="term" value="P:type IV pilus-dependent motility"/>
    <property type="evidence" value="ECO:0007669"/>
    <property type="project" value="InterPro"/>
</dbReference>
<dbReference type="AlphaFoldDB" id="A0A2H0YLY7"/>
<proteinExistence type="predicted"/>
<evidence type="ECO:0000313" key="2">
    <source>
        <dbReference type="EMBL" id="PIS39508.1"/>
    </source>
</evidence>
<evidence type="ECO:0000256" key="1">
    <source>
        <dbReference type="SAM" id="Phobius"/>
    </source>
</evidence>
<evidence type="ECO:0008006" key="4">
    <source>
        <dbReference type="Google" id="ProtNLM"/>
    </source>
</evidence>
<gene>
    <name evidence="2" type="ORF">COT33_01570</name>
</gene>
<dbReference type="InterPro" id="IPR014717">
    <property type="entry name" value="Transl_elong_EF1B/ribsomal_bS6"/>
</dbReference>
<dbReference type="Proteomes" id="UP000230088">
    <property type="component" value="Unassembled WGS sequence"/>
</dbReference>
<evidence type="ECO:0000313" key="3">
    <source>
        <dbReference type="Proteomes" id="UP000230088"/>
    </source>
</evidence>
<keyword evidence="1" id="KW-0472">Membrane</keyword>
<dbReference type="InterPro" id="IPR007445">
    <property type="entry name" value="PilO"/>
</dbReference>
<reference evidence="3" key="1">
    <citation type="submission" date="2017-09" db="EMBL/GenBank/DDBJ databases">
        <title>Depth-based differentiation of microbial function through sediment-hosted aquifers and enrichment of novel symbionts in the deep terrestrial subsurface.</title>
        <authorList>
            <person name="Probst A.J."/>
            <person name="Ladd B."/>
            <person name="Jarett J.K."/>
            <person name="Geller-Mcgrath D.E."/>
            <person name="Sieber C.M.K."/>
            <person name="Emerson J.B."/>
            <person name="Anantharaman K."/>
            <person name="Thomas B.C."/>
            <person name="Malmstrom R."/>
            <person name="Stieglmeier M."/>
            <person name="Klingl A."/>
            <person name="Woyke T."/>
            <person name="Ryan C.M."/>
            <person name="Banfield J.F."/>
        </authorList>
    </citation>
    <scope>NUCLEOTIDE SEQUENCE [LARGE SCALE GENOMIC DNA]</scope>
</reference>
<name>A0A2H0YLY7_9BACT</name>
<dbReference type="Pfam" id="PF04350">
    <property type="entry name" value="PilO"/>
    <property type="match status" value="1"/>
</dbReference>
<comment type="caution">
    <text evidence="2">The sequence shown here is derived from an EMBL/GenBank/DDBJ whole genome shotgun (WGS) entry which is preliminary data.</text>
</comment>
<sequence>MNRTTTIVICLGLSFALGFFLVWPKAQEFRRGKAEIQQKETEFRNLKGYLSELRSVSEELQKYPTEISKIETALPSRFSLPSLINELQRITSERGLILKSYSLGSLPGQESGIKEFSLALILSGSYSAFKDFLFVLERSSRLIEIESISFSSPEEGKPSDFNLGAKVYSY</sequence>
<keyword evidence="1" id="KW-0812">Transmembrane</keyword>
<dbReference type="GO" id="GO:0043683">
    <property type="term" value="P:type IV pilus assembly"/>
    <property type="evidence" value="ECO:0007669"/>
    <property type="project" value="InterPro"/>
</dbReference>